<dbReference type="AlphaFoldDB" id="A0A9X1P0D4"/>
<reference evidence="1" key="1">
    <citation type="submission" date="2022-01" db="EMBL/GenBank/DDBJ databases">
        <title>Jiella avicenniae sp. nov., a novel endophytic bacterium isolated from bark of Avicennia marina.</title>
        <authorList>
            <person name="Tuo L."/>
        </authorList>
    </citation>
    <scope>NUCLEOTIDE SEQUENCE</scope>
    <source>
        <strain evidence="1">CBK1P-4</strain>
    </source>
</reference>
<protein>
    <submittedName>
        <fullName evidence="1">DUF1059 domain-containing protein</fullName>
    </submittedName>
</protein>
<comment type="caution">
    <text evidence="1">The sequence shown here is derived from an EMBL/GenBank/DDBJ whole genome shotgun (WGS) entry which is preliminary data.</text>
</comment>
<accession>A0A9X1P0D4</accession>
<dbReference type="Proteomes" id="UP001139035">
    <property type="component" value="Unassembled WGS sequence"/>
</dbReference>
<dbReference type="InterPro" id="IPR009409">
    <property type="entry name" value="DUF1059"/>
</dbReference>
<dbReference type="EMBL" id="JAJUWU010000003">
    <property type="protein sequence ID" value="MCE7027021.1"/>
    <property type="molecule type" value="Genomic_DNA"/>
</dbReference>
<keyword evidence="2" id="KW-1185">Reference proteome</keyword>
<sequence length="64" mass="6928">MFELDCSTVFPGCERVIRADSEAGVIRRAIAQANAFGIMRISPSMMDAMRGRIVELPAAAERAA</sequence>
<name>A0A9X1P0D4_9HYPH</name>
<proteinExistence type="predicted"/>
<dbReference type="RefSeq" id="WP_233717710.1">
    <property type="nucleotide sequence ID" value="NZ_JAJUWU010000003.1"/>
</dbReference>
<gene>
    <name evidence="1" type="ORF">LZD57_03375</name>
</gene>
<organism evidence="1 2">
    <name type="scientific">Jiella avicenniae</name>
    <dbReference type="NCBI Taxonomy" id="2907202"/>
    <lineage>
        <taxon>Bacteria</taxon>
        <taxon>Pseudomonadati</taxon>
        <taxon>Pseudomonadota</taxon>
        <taxon>Alphaproteobacteria</taxon>
        <taxon>Hyphomicrobiales</taxon>
        <taxon>Aurantimonadaceae</taxon>
        <taxon>Jiella</taxon>
    </lineage>
</organism>
<dbReference type="Pfam" id="PF06348">
    <property type="entry name" value="DUF1059"/>
    <property type="match status" value="1"/>
</dbReference>
<evidence type="ECO:0000313" key="1">
    <source>
        <dbReference type="EMBL" id="MCE7027021.1"/>
    </source>
</evidence>
<evidence type="ECO:0000313" key="2">
    <source>
        <dbReference type="Proteomes" id="UP001139035"/>
    </source>
</evidence>